<proteinExistence type="predicted"/>
<accession>A0A0D8XEN0</accession>
<name>A0A0D8XEN0_DICVI</name>
<reference evidence="1 2" key="1">
    <citation type="submission" date="2013-11" db="EMBL/GenBank/DDBJ databases">
        <title>Draft genome of the bovine lungworm Dictyocaulus viviparus.</title>
        <authorList>
            <person name="Mitreva M."/>
        </authorList>
    </citation>
    <scope>NUCLEOTIDE SEQUENCE [LARGE SCALE GENOMIC DNA]</scope>
    <source>
        <strain evidence="1 2">HannoverDv2000</strain>
    </source>
</reference>
<protein>
    <submittedName>
        <fullName evidence="1">Uncharacterized protein</fullName>
    </submittedName>
</protein>
<organism evidence="1 2">
    <name type="scientific">Dictyocaulus viviparus</name>
    <name type="common">Bovine lungworm</name>
    <dbReference type="NCBI Taxonomy" id="29172"/>
    <lineage>
        <taxon>Eukaryota</taxon>
        <taxon>Metazoa</taxon>
        <taxon>Ecdysozoa</taxon>
        <taxon>Nematoda</taxon>
        <taxon>Chromadorea</taxon>
        <taxon>Rhabditida</taxon>
        <taxon>Rhabditina</taxon>
        <taxon>Rhabditomorpha</taxon>
        <taxon>Strongyloidea</taxon>
        <taxon>Metastrongylidae</taxon>
        <taxon>Dictyocaulus</taxon>
    </lineage>
</organism>
<dbReference type="EMBL" id="KN716591">
    <property type="protein sequence ID" value="KJH43115.1"/>
    <property type="molecule type" value="Genomic_DNA"/>
</dbReference>
<keyword evidence="2" id="KW-1185">Reference proteome</keyword>
<dbReference type="Proteomes" id="UP000053766">
    <property type="component" value="Unassembled WGS sequence"/>
</dbReference>
<reference evidence="2" key="2">
    <citation type="journal article" date="2016" name="Sci. Rep.">
        <title>Dictyocaulus viviparus genome, variome and transcriptome elucidate lungworm biology and support future intervention.</title>
        <authorList>
            <person name="McNulty S.N."/>
            <person name="Strube C."/>
            <person name="Rosa B.A."/>
            <person name="Martin J.C."/>
            <person name="Tyagi R."/>
            <person name="Choi Y.J."/>
            <person name="Wang Q."/>
            <person name="Hallsworth Pepin K."/>
            <person name="Zhang X."/>
            <person name="Ozersky P."/>
            <person name="Wilson R.K."/>
            <person name="Sternberg P.W."/>
            <person name="Gasser R.B."/>
            <person name="Mitreva M."/>
        </authorList>
    </citation>
    <scope>NUCLEOTIDE SEQUENCE [LARGE SCALE GENOMIC DNA]</scope>
    <source>
        <strain evidence="2">HannoverDv2000</strain>
    </source>
</reference>
<dbReference type="OrthoDB" id="5836304at2759"/>
<sequence length="87" mass="9758">MVVNCLVVKGSITKVCTPMRDNQCEMQMYVKDVPMDHLFVSGSITTTNILMSNWSREMWQVILGRVLRSLKSGPLASSFYKASIAVN</sequence>
<dbReference type="AlphaFoldDB" id="A0A0D8XEN0"/>
<gene>
    <name evidence="1" type="ORF">DICVIV_10885</name>
</gene>
<evidence type="ECO:0000313" key="2">
    <source>
        <dbReference type="Proteomes" id="UP000053766"/>
    </source>
</evidence>
<evidence type="ECO:0000313" key="1">
    <source>
        <dbReference type="EMBL" id="KJH43115.1"/>
    </source>
</evidence>